<keyword evidence="2" id="KW-1185">Reference proteome</keyword>
<accession>A0A0N5D3L1</accession>
<evidence type="ECO:0000313" key="3">
    <source>
        <dbReference type="WBParaSite" id="TCLT_0000752401-mRNA-1"/>
    </source>
</evidence>
<gene>
    <name evidence="1" type="ORF">TCLT_LOCUS7513</name>
</gene>
<evidence type="ECO:0000313" key="1">
    <source>
        <dbReference type="EMBL" id="VDN04978.1"/>
    </source>
</evidence>
<reference evidence="1 2" key="2">
    <citation type="submission" date="2018-11" db="EMBL/GenBank/DDBJ databases">
        <authorList>
            <consortium name="Pathogen Informatics"/>
        </authorList>
    </citation>
    <scope>NUCLEOTIDE SEQUENCE [LARGE SCALE GENOMIC DNA]</scope>
</reference>
<protein>
    <submittedName>
        <fullName evidence="1 3">Uncharacterized protein</fullName>
    </submittedName>
</protein>
<proteinExistence type="predicted"/>
<organism evidence="3">
    <name type="scientific">Thelazia callipaeda</name>
    <name type="common">Oriental eyeworm</name>
    <name type="synonym">Parasitic nematode</name>
    <dbReference type="NCBI Taxonomy" id="103827"/>
    <lineage>
        <taxon>Eukaryota</taxon>
        <taxon>Metazoa</taxon>
        <taxon>Ecdysozoa</taxon>
        <taxon>Nematoda</taxon>
        <taxon>Chromadorea</taxon>
        <taxon>Rhabditida</taxon>
        <taxon>Spirurina</taxon>
        <taxon>Spiruromorpha</taxon>
        <taxon>Thelazioidea</taxon>
        <taxon>Thelaziidae</taxon>
        <taxon>Thelazia</taxon>
    </lineage>
</organism>
<dbReference type="WBParaSite" id="TCLT_0000752401-mRNA-1">
    <property type="protein sequence ID" value="TCLT_0000752401-mRNA-1"/>
    <property type="gene ID" value="TCLT_0000752401"/>
</dbReference>
<dbReference type="Proteomes" id="UP000276776">
    <property type="component" value="Unassembled WGS sequence"/>
</dbReference>
<dbReference type="AlphaFoldDB" id="A0A0N5D3L1"/>
<name>A0A0N5D3L1_THECL</name>
<dbReference type="EMBL" id="UYYF01004516">
    <property type="protein sequence ID" value="VDN04978.1"/>
    <property type="molecule type" value="Genomic_DNA"/>
</dbReference>
<evidence type="ECO:0000313" key="2">
    <source>
        <dbReference type="Proteomes" id="UP000276776"/>
    </source>
</evidence>
<sequence length="61" mass="6865">MDARDAHLIDIHDFSCDPDEKLKLPIGGGQISCTSNCSSYDLSRKDIEKKYEEANLLTLLH</sequence>
<reference evidence="3" key="1">
    <citation type="submission" date="2017-02" db="UniProtKB">
        <authorList>
            <consortium name="WormBaseParasite"/>
        </authorList>
    </citation>
    <scope>IDENTIFICATION</scope>
</reference>